<gene>
    <name evidence="1" type="ORF">F6X51_08705</name>
</gene>
<accession>A0A6N6MUU0</accession>
<keyword evidence="2" id="KW-1185">Reference proteome</keyword>
<sequence length="190" mass="20658">MAFLDFEASSLGKQGYPIEVAWVFATGEAESFLIRPAPGWTDWDPGAEAVHGLSRPHLAREGAPHDWVALHMLTVLRDVALYASAPSWDGKWLSRLLRGSGLPRHALRLRDTEEAQRCSVLEILDAGGIPPDRRGGLAAKILASVGKDDSAAGPPAHRALADARQEWRLWQAACDRARAETARPGTRMPA</sequence>
<evidence type="ECO:0000313" key="2">
    <source>
        <dbReference type="Proteomes" id="UP000441523"/>
    </source>
</evidence>
<dbReference type="Gene3D" id="3.30.420.10">
    <property type="entry name" value="Ribonuclease H-like superfamily/Ribonuclease H"/>
    <property type="match status" value="1"/>
</dbReference>
<protein>
    <submittedName>
        <fullName evidence="1">Transcriptional regulator</fullName>
    </submittedName>
</protein>
<comment type="caution">
    <text evidence="1">The sequence shown here is derived from an EMBL/GenBank/DDBJ whole genome shotgun (WGS) entry which is preliminary data.</text>
</comment>
<dbReference type="EMBL" id="VZZJ01000005">
    <property type="protein sequence ID" value="KAB1074498.1"/>
    <property type="molecule type" value="Genomic_DNA"/>
</dbReference>
<proteinExistence type="predicted"/>
<dbReference type="SUPFAM" id="SSF53098">
    <property type="entry name" value="Ribonuclease H-like"/>
    <property type="match status" value="1"/>
</dbReference>
<dbReference type="AlphaFoldDB" id="A0A6N6MUU0"/>
<name>A0A6N6MUU0_9HYPH</name>
<organism evidence="1 2">
    <name type="scientific">Methylobacterium planeticum</name>
    <dbReference type="NCBI Taxonomy" id="2615211"/>
    <lineage>
        <taxon>Bacteria</taxon>
        <taxon>Pseudomonadati</taxon>
        <taxon>Pseudomonadota</taxon>
        <taxon>Alphaproteobacteria</taxon>
        <taxon>Hyphomicrobiales</taxon>
        <taxon>Methylobacteriaceae</taxon>
        <taxon>Methylobacterium</taxon>
    </lineage>
</organism>
<dbReference type="InterPro" id="IPR012337">
    <property type="entry name" value="RNaseH-like_sf"/>
</dbReference>
<evidence type="ECO:0000313" key="1">
    <source>
        <dbReference type="EMBL" id="KAB1074498.1"/>
    </source>
</evidence>
<dbReference type="InterPro" id="IPR036397">
    <property type="entry name" value="RNaseH_sf"/>
</dbReference>
<dbReference type="Proteomes" id="UP000441523">
    <property type="component" value="Unassembled WGS sequence"/>
</dbReference>
<reference evidence="1 2" key="1">
    <citation type="submission" date="2019-09" db="EMBL/GenBank/DDBJ databases">
        <title>YIM 132548 draft genome.</title>
        <authorList>
            <person name="Jiang L."/>
        </authorList>
    </citation>
    <scope>NUCLEOTIDE SEQUENCE [LARGE SCALE GENOMIC DNA]</scope>
    <source>
        <strain evidence="1 2">YIM 132548</strain>
    </source>
</reference>
<dbReference type="GO" id="GO:0003676">
    <property type="term" value="F:nucleic acid binding"/>
    <property type="evidence" value="ECO:0007669"/>
    <property type="project" value="InterPro"/>
</dbReference>